<feature type="compositionally biased region" description="Low complexity" evidence="3">
    <location>
        <begin position="71"/>
        <end position="93"/>
    </location>
</feature>
<evidence type="ECO:0000256" key="3">
    <source>
        <dbReference type="SAM" id="MobiDB-lite"/>
    </source>
</evidence>
<dbReference type="RefSeq" id="WP_209652417.1">
    <property type="nucleotide sequence ID" value="NZ_CP047357.1"/>
</dbReference>
<dbReference type="Gene3D" id="3.10.450.30">
    <property type="entry name" value="Microbial ribonucleases"/>
    <property type="match status" value="1"/>
</dbReference>
<protein>
    <submittedName>
        <fullName evidence="4">Guanyl-specific ribonuclease Sa</fullName>
    </submittedName>
</protein>
<feature type="region of interest" description="Disordered" evidence="3">
    <location>
        <begin position="65"/>
        <end position="98"/>
    </location>
</feature>
<evidence type="ECO:0000256" key="2">
    <source>
        <dbReference type="ARBA" id="ARBA00022801"/>
    </source>
</evidence>
<dbReference type="InterPro" id="IPR000026">
    <property type="entry name" value="N1-like"/>
</dbReference>
<keyword evidence="2" id="KW-0378">Hydrolase</keyword>
<evidence type="ECO:0000313" key="5">
    <source>
        <dbReference type="Proteomes" id="UP001519305"/>
    </source>
</evidence>
<dbReference type="Proteomes" id="UP001519305">
    <property type="component" value="Unassembled WGS sequence"/>
</dbReference>
<dbReference type="InterPro" id="IPR016191">
    <property type="entry name" value="Ribonuclease/ribotoxin"/>
</dbReference>
<accession>A0ABS4U659</accession>
<dbReference type="SUPFAM" id="SSF53933">
    <property type="entry name" value="Microbial ribonucleases"/>
    <property type="match status" value="1"/>
</dbReference>
<gene>
    <name evidence="4" type="ORF">JOF33_000827</name>
</gene>
<dbReference type="EMBL" id="JAGINY010000001">
    <property type="protein sequence ID" value="MBP2332128.1"/>
    <property type="molecule type" value="Genomic_DNA"/>
</dbReference>
<organism evidence="4 5">
    <name type="scientific">Corynebacterium freneyi</name>
    <dbReference type="NCBI Taxonomy" id="134034"/>
    <lineage>
        <taxon>Bacteria</taxon>
        <taxon>Bacillati</taxon>
        <taxon>Actinomycetota</taxon>
        <taxon>Actinomycetes</taxon>
        <taxon>Mycobacteriales</taxon>
        <taxon>Corynebacteriaceae</taxon>
        <taxon>Corynebacterium</taxon>
    </lineage>
</organism>
<evidence type="ECO:0000256" key="1">
    <source>
        <dbReference type="ARBA" id="ARBA00022722"/>
    </source>
</evidence>
<evidence type="ECO:0000313" key="4">
    <source>
        <dbReference type="EMBL" id="MBP2332128.1"/>
    </source>
</evidence>
<proteinExistence type="predicted"/>
<reference evidence="4 5" key="1">
    <citation type="submission" date="2021-03" db="EMBL/GenBank/DDBJ databases">
        <title>Sequencing the genomes of 1000 actinobacteria strains.</title>
        <authorList>
            <person name="Klenk H.-P."/>
        </authorList>
    </citation>
    <scope>NUCLEOTIDE SEQUENCE [LARGE SCALE GENOMIC DNA]</scope>
    <source>
        <strain evidence="4 5">DSM 44506</strain>
    </source>
</reference>
<name>A0ABS4U659_9CORY</name>
<dbReference type="Pfam" id="PF00545">
    <property type="entry name" value="Ribonuclease"/>
    <property type="match status" value="1"/>
</dbReference>
<keyword evidence="5" id="KW-1185">Reference proteome</keyword>
<feature type="compositionally biased region" description="Gly residues" evidence="3">
    <location>
        <begin position="1"/>
        <end position="29"/>
    </location>
</feature>
<sequence length="195" mass="20024">MAGHNGNPGGAGGGNADGNKGGSGDGSNGGEINRGKGGKGALATVGALVLALAAAWLGIDGTGGTDGNGANGHNATGTDGNRNNDGGETTGNDGDTRLCPIDTLPPQTDDVVDRILTNQDHIYSAHDGKHFGNYEGVLPKQHGSYYREYTVDTPGLNHRGARRIVVGGGTEDDPDVWYYTDDHFESFCEIPDAED</sequence>
<comment type="caution">
    <text evidence="4">The sequence shown here is derived from an EMBL/GenBank/DDBJ whole genome shotgun (WGS) entry which is preliminary data.</text>
</comment>
<keyword evidence="1" id="KW-0540">Nuclease</keyword>
<feature type="region of interest" description="Disordered" evidence="3">
    <location>
        <begin position="1"/>
        <end position="38"/>
    </location>
</feature>